<evidence type="ECO:0000313" key="2">
    <source>
        <dbReference type="EMBL" id="KAJ4834324.1"/>
    </source>
</evidence>
<reference evidence="2" key="2">
    <citation type="journal article" date="2023" name="Plants (Basel)">
        <title>Annotation of the Turnera subulata (Passifloraceae) Draft Genome Reveals the S-Locus Evolved after the Divergence of Turneroideae from Passifloroideae in a Stepwise Manner.</title>
        <authorList>
            <person name="Henning P.M."/>
            <person name="Roalson E.H."/>
            <person name="Mir W."/>
            <person name="McCubbin A.G."/>
            <person name="Shore J.S."/>
        </authorList>
    </citation>
    <scope>NUCLEOTIDE SEQUENCE</scope>
    <source>
        <strain evidence="2">F60SS</strain>
    </source>
</reference>
<dbReference type="InterPro" id="IPR025558">
    <property type="entry name" value="DUF4283"/>
</dbReference>
<accession>A0A9Q0FP60</accession>
<name>A0A9Q0FP60_9ROSI</name>
<dbReference type="Pfam" id="PF14111">
    <property type="entry name" value="DUF4283"/>
    <property type="match status" value="1"/>
</dbReference>
<gene>
    <name evidence="2" type="ORF">Tsubulata_014226</name>
</gene>
<dbReference type="Proteomes" id="UP001141552">
    <property type="component" value="Unassembled WGS sequence"/>
</dbReference>
<proteinExistence type="predicted"/>
<dbReference type="EMBL" id="JAKUCV010004729">
    <property type="protein sequence ID" value="KAJ4834324.1"/>
    <property type="molecule type" value="Genomic_DNA"/>
</dbReference>
<dbReference type="AlphaFoldDB" id="A0A9Q0FP60"/>
<evidence type="ECO:0000259" key="1">
    <source>
        <dbReference type="Pfam" id="PF14111"/>
    </source>
</evidence>
<reference evidence="2" key="1">
    <citation type="submission" date="2022-02" db="EMBL/GenBank/DDBJ databases">
        <authorList>
            <person name="Henning P.M."/>
            <person name="McCubbin A.G."/>
            <person name="Shore J.S."/>
        </authorList>
    </citation>
    <scope>NUCLEOTIDE SEQUENCE</scope>
    <source>
        <strain evidence="2">F60SS</strain>
        <tissue evidence="2">Leaves</tissue>
    </source>
</reference>
<dbReference type="OrthoDB" id="1751344at2759"/>
<keyword evidence="3" id="KW-1185">Reference proteome</keyword>
<evidence type="ECO:0000313" key="3">
    <source>
        <dbReference type="Proteomes" id="UP001141552"/>
    </source>
</evidence>
<organism evidence="2 3">
    <name type="scientific">Turnera subulata</name>
    <dbReference type="NCBI Taxonomy" id="218843"/>
    <lineage>
        <taxon>Eukaryota</taxon>
        <taxon>Viridiplantae</taxon>
        <taxon>Streptophyta</taxon>
        <taxon>Embryophyta</taxon>
        <taxon>Tracheophyta</taxon>
        <taxon>Spermatophyta</taxon>
        <taxon>Magnoliopsida</taxon>
        <taxon>eudicotyledons</taxon>
        <taxon>Gunneridae</taxon>
        <taxon>Pentapetalae</taxon>
        <taxon>rosids</taxon>
        <taxon>fabids</taxon>
        <taxon>Malpighiales</taxon>
        <taxon>Passifloraceae</taxon>
        <taxon>Turnera</taxon>
    </lineage>
</organism>
<comment type="caution">
    <text evidence="2">The sequence shown here is derived from an EMBL/GenBank/DDBJ whole genome shotgun (WGS) entry which is preliminary data.</text>
</comment>
<sequence length="280" mass="29803">MPSAPILDSSGQIRKRSSIVMDLTRLDGLLNATSLVSQSLKGKNVASSLIVPLSAPEVSSSLPTSVVDHQQARVPLEQKINFGISVSEPSLVIFPAGDSSTTPSWTSIVENKVVQPLQFVQPIFADNIIQILSQILAIGRKKYSLCLVGQFMGTSPKMGLIQAVATKLWGRQSPVSAVAYAEGLYLLQFADEASLARALYGCPWHIGVPEAKSALPSNSLIHPTSGDLPSISRDVIASANSQEIPINPESQLAPKPTATNLINAPALVQQSTHLLLPLMK</sequence>
<feature type="domain" description="DUF4283" evidence="1">
    <location>
        <begin position="143"/>
        <end position="207"/>
    </location>
</feature>
<protein>
    <recommendedName>
        <fullName evidence="1">DUF4283 domain-containing protein</fullName>
    </recommendedName>
</protein>